<dbReference type="Pfam" id="PF00270">
    <property type="entry name" value="DEAD"/>
    <property type="match status" value="1"/>
</dbReference>
<feature type="domain" description="Helicase C-terminal" evidence="8">
    <location>
        <begin position="872"/>
        <end position="1037"/>
    </location>
</feature>
<feature type="coiled-coil region" evidence="5">
    <location>
        <begin position="204"/>
        <end position="231"/>
    </location>
</feature>
<dbReference type="InterPro" id="IPR001650">
    <property type="entry name" value="Helicase_C-like"/>
</dbReference>
<dbReference type="Pfam" id="PF24385">
    <property type="entry name" value="DSRM_DHX29"/>
    <property type="match status" value="1"/>
</dbReference>
<name>A0A8K0NGM5_9HYPO</name>
<dbReference type="CDD" id="cd17917">
    <property type="entry name" value="DEXHc_RHA-like"/>
    <property type="match status" value="1"/>
</dbReference>
<protein>
    <submittedName>
        <fullName evidence="9">Uncharacterized protein</fullName>
    </submittedName>
</protein>
<dbReference type="InterPro" id="IPR011545">
    <property type="entry name" value="DEAD/DEAH_box_helicase_dom"/>
</dbReference>
<dbReference type="Gene3D" id="3.40.50.300">
    <property type="entry name" value="P-loop containing nucleotide triphosphate hydrolases"/>
    <property type="match status" value="2"/>
</dbReference>
<dbReference type="PANTHER" id="PTHR18934">
    <property type="entry name" value="ATP-DEPENDENT RNA HELICASE"/>
    <property type="match status" value="1"/>
</dbReference>
<evidence type="ECO:0000259" key="7">
    <source>
        <dbReference type="PROSITE" id="PS51192"/>
    </source>
</evidence>
<feature type="compositionally biased region" description="Basic and acidic residues" evidence="6">
    <location>
        <begin position="570"/>
        <end position="579"/>
    </location>
</feature>
<dbReference type="GO" id="GO:0003723">
    <property type="term" value="F:RNA binding"/>
    <property type="evidence" value="ECO:0007669"/>
    <property type="project" value="TreeGrafter"/>
</dbReference>
<keyword evidence="10" id="KW-1185">Reference proteome</keyword>
<dbReference type="InterPro" id="IPR009060">
    <property type="entry name" value="UBA-like_sf"/>
</dbReference>
<dbReference type="InterPro" id="IPR014001">
    <property type="entry name" value="Helicase_ATP-bd"/>
</dbReference>
<keyword evidence="4" id="KW-0067">ATP-binding</keyword>
<dbReference type="GO" id="GO:0005524">
    <property type="term" value="F:ATP binding"/>
    <property type="evidence" value="ECO:0007669"/>
    <property type="project" value="UniProtKB-KW"/>
</dbReference>
<feature type="region of interest" description="Disordered" evidence="6">
    <location>
        <begin position="564"/>
        <end position="591"/>
    </location>
</feature>
<keyword evidence="5" id="KW-0175">Coiled coil</keyword>
<keyword evidence="1" id="KW-0547">Nucleotide-binding</keyword>
<dbReference type="AlphaFoldDB" id="A0A8K0NGM5"/>
<dbReference type="SMART" id="SM00487">
    <property type="entry name" value="DEXDc"/>
    <property type="match status" value="1"/>
</dbReference>
<dbReference type="InterPro" id="IPR006575">
    <property type="entry name" value="RWD_dom"/>
</dbReference>
<evidence type="ECO:0000256" key="2">
    <source>
        <dbReference type="ARBA" id="ARBA00022801"/>
    </source>
</evidence>
<dbReference type="CDD" id="cd23827">
    <property type="entry name" value="RWD_YLR419W-like"/>
    <property type="match status" value="1"/>
</dbReference>
<dbReference type="OrthoDB" id="5600252at2759"/>
<organism evidence="9 10">
    <name type="scientific">Claviceps africana</name>
    <dbReference type="NCBI Taxonomy" id="83212"/>
    <lineage>
        <taxon>Eukaryota</taxon>
        <taxon>Fungi</taxon>
        <taxon>Dikarya</taxon>
        <taxon>Ascomycota</taxon>
        <taxon>Pezizomycotina</taxon>
        <taxon>Sordariomycetes</taxon>
        <taxon>Hypocreomycetidae</taxon>
        <taxon>Hypocreales</taxon>
        <taxon>Clavicipitaceae</taxon>
        <taxon>Claviceps</taxon>
    </lineage>
</organism>
<keyword evidence="3" id="KW-0347">Helicase</keyword>
<dbReference type="SUPFAM" id="SSF52540">
    <property type="entry name" value="P-loop containing nucleoside triphosphate hydrolases"/>
    <property type="match status" value="1"/>
</dbReference>
<accession>A0A8K0NGM5</accession>
<dbReference type="GO" id="GO:0016787">
    <property type="term" value="F:hydrolase activity"/>
    <property type="evidence" value="ECO:0007669"/>
    <property type="project" value="UniProtKB-KW"/>
</dbReference>
<dbReference type="SUPFAM" id="SSF54495">
    <property type="entry name" value="UBC-like"/>
    <property type="match status" value="1"/>
</dbReference>
<dbReference type="Pfam" id="PF00271">
    <property type="entry name" value="Helicase_C"/>
    <property type="match status" value="1"/>
</dbReference>
<dbReference type="Gene3D" id="3.30.160.20">
    <property type="match status" value="1"/>
</dbReference>
<dbReference type="CDD" id="cd18791">
    <property type="entry name" value="SF2_C_RHA"/>
    <property type="match status" value="1"/>
</dbReference>
<dbReference type="PANTHER" id="PTHR18934:SF267">
    <property type="entry name" value="ATP-DEPENDENT RNA HELICASE YLR419W-RELATED"/>
    <property type="match status" value="1"/>
</dbReference>
<dbReference type="GO" id="GO:0004386">
    <property type="term" value="F:helicase activity"/>
    <property type="evidence" value="ECO:0007669"/>
    <property type="project" value="UniProtKB-KW"/>
</dbReference>
<dbReference type="SUPFAM" id="SSF46934">
    <property type="entry name" value="UBA-like"/>
    <property type="match status" value="1"/>
</dbReference>
<dbReference type="FunFam" id="3.40.50.300:FF:001214">
    <property type="entry name" value="DExH-box ATP-dependent RNA helicase"/>
    <property type="match status" value="1"/>
</dbReference>
<dbReference type="FunFam" id="3.40.50.300:FF:000868">
    <property type="entry name" value="DEAD/DEAH box helicase, putative"/>
    <property type="match status" value="1"/>
</dbReference>
<dbReference type="SMART" id="SM00490">
    <property type="entry name" value="HELICc"/>
    <property type="match status" value="1"/>
</dbReference>
<evidence type="ECO:0000256" key="1">
    <source>
        <dbReference type="ARBA" id="ARBA00022741"/>
    </source>
</evidence>
<comment type="caution">
    <text evidence="9">The sequence shown here is derived from an EMBL/GenBank/DDBJ whole genome shotgun (WGS) entry which is preliminary data.</text>
</comment>
<dbReference type="PROSITE" id="PS00690">
    <property type="entry name" value="DEAH_ATP_HELICASE"/>
    <property type="match status" value="1"/>
</dbReference>
<reference evidence="9" key="1">
    <citation type="journal article" date="2020" name="bioRxiv">
        <title>Whole genome comparisons of ergot fungi reveals the divergence and evolution of species within the genus Claviceps are the result of varying mechanisms driving genome evolution and host range expansion.</title>
        <authorList>
            <person name="Wyka S.A."/>
            <person name="Mondo S.J."/>
            <person name="Liu M."/>
            <person name="Dettman J."/>
            <person name="Nalam V."/>
            <person name="Broders K.D."/>
        </authorList>
    </citation>
    <scope>NUCLEOTIDE SEQUENCE</scope>
    <source>
        <strain evidence="9">CCC 489</strain>
    </source>
</reference>
<dbReference type="InterPro" id="IPR016135">
    <property type="entry name" value="UBQ-conjugating_enzyme/RWD"/>
</dbReference>
<gene>
    <name evidence="9" type="ORF">E4U42_003715</name>
</gene>
<proteinExistence type="predicted"/>
<feature type="compositionally biased region" description="Low complexity" evidence="6">
    <location>
        <begin position="8"/>
        <end position="18"/>
    </location>
</feature>
<sequence length="1056" mass="116851">MVKKGKAAKAVQATPAAAGAGGKDVGKDGAAKGKKGSKAETATGTSTASASASAAVPATAPAKPTVKQIIGGSSWTGKLPVNLLSEHCQKQKWERPEYDTRKTPEGFSVWVTLSAKDVKTQQLTRLEPFKIPASHKHLLLRETALEAKHAAATYALFRVCSMQNKHMVLPPDHKSLWKDFQSLKKDDVREGRASLYDADPFKALQERQEARAAADKKRRELEQAKAKAREMPGAAGLVLMSSSHGGNPRSTFDPMKGWTTAPKVEMGRQTRVQLEGLLRRGISWNPHGVRMSGKQKELIVTDLARLGFRKSHVVEAVDHCKDREETLEWLLIHVPEDDLPRWAMPESYSAGVSFGSTNLRREGIVKSLSETGYSLELCTRILDENGGDEIKAAEALQSLLTASTTTTKTTTTTTATATATATKDEEAGDSLDFLDMGSPEEQWNDEVSSLEAMYGEAFRRNAADSISIRLEAVKNAQNGQNGGEVETYLQVRRPSSYPKQLIIAIHAKLPSYIKLSVVRQALAYVGESLRDEPMKMFFVLDWMQQNINRIIENPGRLVDISAVSSAASENRAEQEQRRGPDRRRRLPPPIRWTADPMSKERWLQRQDSSPWQKMLAKREKLPAWQMRQQIVDTVRENHVTIISGETGSGKSTQSVQFLLDDLYDRELGGCANMIVTQPRRISALGLADRVAEERCSRVGEEVGYAIRGESRRSKDTRITFVTTGVLLRRLQTSGGQVDDVVASLADVSHVIIDEVHERSLDTDFLLNLLREVMRRDRGMLKLILMSATLDAATFRGYFASEGLSVGAVEIAGRTYPVEDYYLDDVVRMTGFQAERAADDAGGGFISDESMGKTIQKLGHRIHYGLIAEAVKAIDYELSYEKKTGGILIFLPGVGEINQACQHLRSIGSLHVLPLHASLETREQRRVFASAPHGKRKVVVATNVAETSITIDDIVVVIDSGKVKETSFDAASNMRRLGETWASRAACKQRRGRAGRVQEGRCFKLYTERLEQQMAERPEPEMRRVPLEQLCLSVRAMALRSMSRMASWAGGCWAAGR</sequence>
<dbReference type="InterPro" id="IPR056328">
    <property type="entry name" value="DSRM_DHX29"/>
</dbReference>
<dbReference type="PROSITE" id="PS51192">
    <property type="entry name" value="HELICASE_ATP_BIND_1"/>
    <property type="match status" value="1"/>
</dbReference>
<dbReference type="Proteomes" id="UP000811619">
    <property type="component" value="Unassembled WGS sequence"/>
</dbReference>
<dbReference type="InterPro" id="IPR027417">
    <property type="entry name" value="P-loop_NTPase"/>
</dbReference>
<evidence type="ECO:0000256" key="5">
    <source>
        <dbReference type="SAM" id="Coils"/>
    </source>
</evidence>
<evidence type="ECO:0000313" key="9">
    <source>
        <dbReference type="EMBL" id="KAG5926029.1"/>
    </source>
</evidence>
<dbReference type="SUPFAM" id="SSF54768">
    <property type="entry name" value="dsRNA-binding domain-like"/>
    <property type="match status" value="1"/>
</dbReference>
<dbReference type="EMBL" id="SRPY01000314">
    <property type="protein sequence ID" value="KAG5926029.1"/>
    <property type="molecule type" value="Genomic_DNA"/>
</dbReference>
<evidence type="ECO:0000256" key="3">
    <source>
        <dbReference type="ARBA" id="ARBA00022806"/>
    </source>
</evidence>
<dbReference type="PROSITE" id="PS51194">
    <property type="entry name" value="HELICASE_CTER"/>
    <property type="match status" value="1"/>
</dbReference>
<feature type="non-terminal residue" evidence="9">
    <location>
        <position position="1056"/>
    </location>
</feature>
<evidence type="ECO:0000259" key="8">
    <source>
        <dbReference type="PROSITE" id="PS51194"/>
    </source>
</evidence>
<keyword evidence="2" id="KW-0378">Hydrolase</keyword>
<dbReference type="Gene3D" id="3.10.110.10">
    <property type="entry name" value="Ubiquitin Conjugating Enzyme"/>
    <property type="match status" value="1"/>
</dbReference>
<evidence type="ECO:0000256" key="6">
    <source>
        <dbReference type="SAM" id="MobiDB-lite"/>
    </source>
</evidence>
<evidence type="ECO:0000256" key="4">
    <source>
        <dbReference type="ARBA" id="ARBA00022840"/>
    </source>
</evidence>
<dbReference type="InterPro" id="IPR002464">
    <property type="entry name" value="DNA/RNA_helicase_DEAH_CS"/>
</dbReference>
<feature type="compositionally biased region" description="Low complexity" evidence="6">
    <location>
        <begin position="39"/>
        <end position="63"/>
    </location>
</feature>
<dbReference type="Pfam" id="PF05773">
    <property type="entry name" value="RWD"/>
    <property type="match status" value="1"/>
</dbReference>
<feature type="region of interest" description="Disordered" evidence="6">
    <location>
        <begin position="1"/>
        <end position="63"/>
    </location>
</feature>
<evidence type="ECO:0000313" key="10">
    <source>
        <dbReference type="Proteomes" id="UP000811619"/>
    </source>
</evidence>
<feature type="domain" description="Helicase ATP-binding" evidence="7">
    <location>
        <begin position="631"/>
        <end position="807"/>
    </location>
</feature>